<evidence type="ECO:0000313" key="4">
    <source>
        <dbReference type="Proteomes" id="UP000823772"/>
    </source>
</evidence>
<reference evidence="3" key="1">
    <citation type="submission" date="2020-10" db="EMBL/GenBank/DDBJ databases">
        <authorList>
            <person name="Gilroy R."/>
        </authorList>
    </citation>
    <scope>NUCLEOTIDE SEQUENCE</scope>
    <source>
        <strain evidence="3">B3-2255</strain>
    </source>
</reference>
<feature type="region of interest" description="Disordered" evidence="1">
    <location>
        <begin position="169"/>
        <end position="201"/>
    </location>
</feature>
<keyword evidence="2" id="KW-0812">Transmembrane</keyword>
<dbReference type="EMBL" id="JADILY010000088">
    <property type="protein sequence ID" value="MBO8481742.1"/>
    <property type="molecule type" value="Genomic_DNA"/>
</dbReference>
<reference evidence="3" key="2">
    <citation type="journal article" date="2021" name="PeerJ">
        <title>Extensive microbial diversity within the chicken gut microbiome revealed by metagenomics and culture.</title>
        <authorList>
            <person name="Gilroy R."/>
            <person name="Ravi A."/>
            <person name="Getino M."/>
            <person name="Pursley I."/>
            <person name="Horton D.L."/>
            <person name="Alikhan N.F."/>
            <person name="Baker D."/>
            <person name="Gharbi K."/>
            <person name="Hall N."/>
            <person name="Watson M."/>
            <person name="Adriaenssens E.M."/>
            <person name="Foster-Nyarko E."/>
            <person name="Jarju S."/>
            <person name="Secka A."/>
            <person name="Antonio M."/>
            <person name="Oren A."/>
            <person name="Chaudhuri R.R."/>
            <person name="La Ragione R."/>
            <person name="Hildebrand F."/>
            <person name="Pallen M.J."/>
        </authorList>
    </citation>
    <scope>NUCLEOTIDE SEQUENCE</scope>
    <source>
        <strain evidence="3">B3-2255</strain>
    </source>
</reference>
<organism evidence="3 4">
    <name type="scientific">Candidatus Merdivivens faecigallinarum</name>
    <dbReference type="NCBI Taxonomy" id="2840871"/>
    <lineage>
        <taxon>Bacteria</taxon>
        <taxon>Pseudomonadati</taxon>
        <taxon>Bacteroidota</taxon>
        <taxon>Bacteroidia</taxon>
        <taxon>Bacteroidales</taxon>
        <taxon>Muribaculaceae</taxon>
        <taxon>Muribaculaceae incertae sedis</taxon>
        <taxon>Candidatus Merdivivens</taxon>
    </lineage>
</organism>
<dbReference type="Proteomes" id="UP000823772">
    <property type="component" value="Unassembled WGS sequence"/>
</dbReference>
<feature type="transmembrane region" description="Helical" evidence="2">
    <location>
        <begin position="95"/>
        <end position="117"/>
    </location>
</feature>
<comment type="caution">
    <text evidence="3">The sequence shown here is derived from an EMBL/GenBank/DDBJ whole genome shotgun (WGS) entry which is preliminary data.</text>
</comment>
<evidence type="ECO:0000256" key="2">
    <source>
        <dbReference type="SAM" id="Phobius"/>
    </source>
</evidence>
<feature type="compositionally biased region" description="Polar residues" evidence="1">
    <location>
        <begin position="183"/>
        <end position="195"/>
    </location>
</feature>
<accession>A0A9D9NQ65</accession>
<dbReference type="AlphaFoldDB" id="A0A9D9NQ65"/>
<name>A0A9D9NQ65_9BACT</name>
<feature type="transmembrane region" description="Helical" evidence="2">
    <location>
        <begin position="137"/>
        <end position="154"/>
    </location>
</feature>
<proteinExistence type="predicted"/>
<sequence length="201" mass="23089">MSTKFTVKRLMLPHYFQKIGFTVFFLMLAGVLGGMVCYWCGAFVPESSSWPFFAWLLETYNTPWVRTALNIIGLLSLAFITFSREKVEDEMMDRLRLSTIGAVAAAYLILYIVVSIVWSLCMTDGLRNYIVANGYEFGFYLRAEQLWLLYVIIFKLRVIIGNRRVPDELEQDNRSGEDGSGRRCQSGNGRRCQSGNEKEVR</sequence>
<feature type="transmembrane region" description="Helical" evidence="2">
    <location>
        <begin position="21"/>
        <end position="44"/>
    </location>
</feature>
<evidence type="ECO:0000256" key="1">
    <source>
        <dbReference type="SAM" id="MobiDB-lite"/>
    </source>
</evidence>
<keyword evidence="2" id="KW-0472">Membrane</keyword>
<feature type="compositionally biased region" description="Basic and acidic residues" evidence="1">
    <location>
        <begin position="169"/>
        <end position="181"/>
    </location>
</feature>
<evidence type="ECO:0000313" key="3">
    <source>
        <dbReference type="EMBL" id="MBO8481742.1"/>
    </source>
</evidence>
<keyword evidence="2" id="KW-1133">Transmembrane helix</keyword>
<protein>
    <submittedName>
        <fullName evidence="3">Uncharacterized protein</fullName>
    </submittedName>
</protein>
<feature type="transmembrane region" description="Helical" evidence="2">
    <location>
        <begin position="64"/>
        <end position="83"/>
    </location>
</feature>
<gene>
    <name evidence="3" type="ORF">IAC87_04255</name>
</gene>